<organism evidence="2 3">
    <name type="scientific">Microbispora bryophytorum</name>
    <dbReference type="NCBI Taxonomy" id="1460882"/>
    <lineage>
        <taxon>Bacteria</taxon>
        <taxon>Bacillati</taxon>
        <taxon>Actinomycetota</taxon>
        <taxon>Actinomycetes</taxon>
        <taxon>Streptosporangiales</taxon>
        <taxon>Streptosporangiaceae</taxon>
        <taxon>Microbispora</taxon>
    </lineage>
</organism>
<proteinExistence type="predicted"/>
<feature type="signal peptide" evidence="1">
    <location>
        <begin position="1"/>
        <end position="21"/>
    </location>
</feature>
<dbReference type="RefSeq" id="WP_142567564.1">
    <property type="nucleotide sequence ID" value="NZ_BMMN01000001.1"/>
</dbReference>
<keyword evidence="3" id="KW-1185">Reference proteome</keyword>
<name>A0A8H9GUB9_9ACTN</name>
<accession>A0A8H9GUB9</accession>
<keyword evidence="1" id="KW-0732">Signal</keyword>
<dbReference type="EMBL" id="BMMN01000001">
    <property type="protein sequence ID" value="GGN98238.1"/>
    <property type="molecule type" value="Genomic_DNA"/>
</dbReference>
<protein>
    <submittedName>
        <fullName evidence="2">Uncharacterized protein</fullName>
    </submittedName>
</protein>
<comment type="caution">
    <text evidence="2">The sequence shown here is derived from an EMBL/GenBank/DDBJ whole genome shotgun (WGS) entry which is preliminary data.</text>
</comment>
<evidence type="ECO:0000256" key="1">
    <source>
        <dbReference type="SAM" id="SignalP"/>
    </source>
</evidence>
<gene>
    <name evidence="2" type="ORF">GCM10011574_02620</name>
</gene>
<dbReference type="PROSITE" id="PS51257">
    <property type="entry name" value="PROKAR_LIPOPROTEIN"/>
    <property type="match status" value="1"/>
</dbReference>
<dbReference type="AlphaFoldDB" id="A0A8H9GUB9"/>
<evidence type="ECO:0000313" key="3">
    <source>
        <dbReference type="Proteomes" id="UP000653480"/>
    </source>
</evidence>
<feature type="chain" id="PRO_5039116057" evidence="1">
    <location>
        <begin position="22"/>
        <end position="107"/>
    </location>
</feature>
<dbReference type="Proteomes" id="UP000653480">
    <property type="component" value="Unassembled WGS sequence"/>
</dbReference>
<evidence type="ECO:0000313" key="2">
    <source>
        <dbReference type="EMBL" id="GGN98238.1"/>
    </source>
</evidence>
<reference evidence="2" key="2">
    <citation type="submission" date="2020-09" db="EMBL/GenBank/DDBJ databases">
        <authorList>
            <person name="Sun Q."/>
            <person name="Zhou Y."/>
        </authorList>
    </citation>
    <scope>NUCLEOTIDE SEQUENCE</scope>
    <source>
        <strain evidence="2">CGMCC 4.7138</strain>
    </source>
</reference>
<sequence>MRIPRLAALCLLAVAACGTRAGTPAAVPTLADSAPVDSVVVDKDQALACGEGEGEGPAQALCDAIATAASPKPASGASARPSPKPSVEQVFNRITEAAYARAEAAPT</sequence>
<reference evidence="2" key="1">
    <citation type="journal article" date="2014" name="Int. J. Syst. Evol. Microbiol.">
        <title>Complete genome sequence of Corynebacterium casei LMG S-19264T (=DSM 44701T), isolated from a smear-ripened cheese.</title>
        <authorList>
            <consortium name="US DOE Joint Genome Institute (JGI-PGF)"/>
            <person name="Walter F."/>
            <person name="Albersmeier A."/>
            <person name="Kalinowski J."/>
            <person name="Ruckert C."/>
        </authorList>
    </citation>
    <scope>NUCLEOTIDE SEQUENCE</scope>
    <source>
        <strain evidence="2">CGMCC 4.7138</strain>
    </source>
</reference>